<keyword evidence="1" id="KW-0175">Coiled coil</keyword>
<name>A0A1Y2AIS4_9FUNG</name>
<accession>A0A1Y2AIS4</accession>
<protein>
    <submittedName>
        <fullName evidence="2">Uncharacterized protein</fullName>
    </submittedName>
</protein>
<dbReference type="Proteomes" id="UP000193920">
    <property type="component" value="Unassembled WGS sequence"/>
</dbReference>
<proteinExistence type="predicted"/>
<keyword evidence="3" id="KW-1185">Reference proteome</keyword>
<sequence>MKEISKERKTAQLQEIINEVGRNTKLLLEKLRLEQRVAELEQQLSKMTQNFEKEQELRKQAEEEIKKLKQQPSNRSMAGFSFSFGSNIPSSNTNKIDPKINPLLIRYAPAMGQLEGIAGAKPSTPPPNSEALLKRFAEVLEVDESMLRYESRLGKVHLIDISHLIQASLINPDLNGQLIQTFMTSCSKKLVSVGINSGWLSKPSSNQSTKAFKWICSQVNQGIKEYEFDTSQRVLAKRKLIAARSWNDNSEITEQSITEAINKLTDQLQPPNPKYIKYMKALGLLEAIAGTKPSTPPPSDRSLLKRFADILEIDVNLLIYEADYYSSGICFRNMQDQIILSQATSTSADEIISTLYNNYSRELAKVGIYTIHYGTPSKEAFDVLRSQSEQGITEYKFQITSEAMKKRKEIASRPWDNI</sequence>
<reference evidence="2 3" key="1">
    <citation type="submission" date="2016-08" db="EMBL/GenBank/DDBJ databases">
        <title>A Parts List for Fungal Cellulosomes Revealed by Comparative Genomics.</title>
        <authorList>
            <consortium name="DOE Joint Genome Institute"/>
            <person name="Haitjema C.H."/>
            <person name="Gilmore S.P."/>
            <person name="Henske J.K."/>
            <person name="Solomon K.V."/>
            <person name="De Groot R."/>
            <person name="Kuo A."/>
            <person name="Mondo S.J."/>
            <person name="Salamov A.A."/>
            <person name="Labutti K."/>
            <person name="Zhao Z."/>
            <person name="Chiniquy J."/>
            <person name="Barry K."/>
            <person name="Brewer H.M."/>
            <person name="Purvine S.O."/>
            <person name="Wright A.T."/>
            <person name="Boxma B."/>
            <person name="Van Alen T."/>
            <person name="Hackstein J.H."/>
            <person name="Baker S.E."/>
            <person name="Grigoriev I.V."/>
            <person name="O'Malley M.A."/>
        </authorList>
    </citation>
    <scope>NUCLEOTIDE SEQUENCE [LARGE SCALE GENOMIC DNA]</scope>
    <source>
        <strain evidence="2 3">G1</strain>
    </source>
</reference>
<gene>
    <name evidence="2" type="ORF">LY90DRAFT_675876</name>
</gene>
<evidence type="ECO:0000313" key="2">
    <source>
        <dbReference type="EMBL" id="ORY22483.1"/>
    </source>
</evidence>
<feature type="coiled-coil region" evidence="1">
    <location>
        <begin position="23"/>
        <end position="71"/>
    </location>
</feature>
<evidence type="ECO:0000256" key="1">
    <source>
        <dbReference type="SAM" id="Coils"/>
    </source>
</evidence>
<dbReference type="EMBL" id="MCOG01000247">
    <property type="protein sequence ID" value="ORY22483.1"/>
    <property type="molecule type" value="Genomic_DNA"/>
</dbReference>
<dbReference type="AlphaFoldDB" id="A0A1Y2AIS4"/>
<evidence type="ECO:0000313" key="3">
    <source>
        <dbReference type="Proteomes" id="UP000193920"/>
    </source>
</evidence>
<organism evidence="2 3">
    <name type="scientific">Neocallimastix californiae</name>
    <dbReference type="NCBI Taxonomy" id="1754190"/>
    <lineage>
        <taxon>Eukaryota</taxon>
        <taxon>Fungi</taxon>
        <taxon>Fungi incertae sedis</taxon>
        <taxon>Chytridiomycota</taxon>
        <taxon>Chytridiomycota incertae sedis</taxon>
        <taxon>Neocallimastigomycetes</taxon>
        <taxon>Neocallimastigales</taxon>
        <taxon>Neocallimastigaceae</taxon>
        <taxon>Neocallimastix</taxon>
    </lineage>
</organism>
<comment type="caution">
    <text evidence="2">The sequence shown here is derived from an EMBL/GenBank/DDBJ whole genome shotgun (WGS) entry which is preliminary data.</text>
</comment>